<dbReference type="EMBL" id="JAGPXB010000033">
    <property type="protein sequence ID" value="MBQ0910052.1"/>
    <property type="molecule type" value="Genomic_DNA"/>
</dbReference>
<protein>
    <submittedName>
        <fullName evidence="1">Uncharacterized protein</fullName>
    </submittedName>
</protein>
<evidence type="ECO:0000313" key="2">
    <source>
        <dbReference type="Proteomes" id="UP000679008"/>
    </source>
</evidence>
<evidence type="ECO:0000313" key="1">
    <source>
        <dbReference type="EMBL" id="MBQ0910052.1"/>
    </source>
</evidence>
<keyword evidence="2" id="KW-1185">Reference proteome</keyword>
<sequence length="263" mass="31317">MEKIDIKDFAEIFTKSFKFLCEKYQFRLTELIEKSLKEDNTVICKLIYTNIAAKRIIEFVLIAKDYKTHMFSRIGETYFKRIGEKNTVPNYIDSTNCFTIRDIEWILDEKYKYSDNLKNTENYIKRVTSTINQLDNLFIGNYWPNTTEIASKQQEQNGFVSIGNITLPYISQLKKELNEIEKYGFEISFDETQIPPYEQSFMTPSIKYLHKEKNVTFTISFETRDQEFNVAKNKDGNYFYGKTTIEEFVKLKNKIFNEYKYGI</sequence>
<comment type="caution">
    <text evidence="1">The sequence shown here is derived from an EMBL/GenBank/DDBJ whole genome shotgun (WGS) entry which is preliminary data.</text>
</comment>
<gene>
    <name evidence="1" type="ORF">KBJ98_15180</name>
</gene>
<reference evidence="1 2" key="1">
    <citation type="submission" date="2021-04" db="EMBL/GenBank/DDBJ databases">
        <title>Description of novel Flavobacterium sp. F-328.</title>
        <authorList>
            <person name="Saticioglu I.B."/>
        </authorList>
    </citation>
    <scope>NUCLEOTIDE SEQUENCE [LARGE SCALE GENOMIC DNA]</scope>
    <source>
        <strain evidence="1 2">F-328</strain>
    </source>
</reference>
<accession>A0ABS5D7P1</accession>
<dbReference type="RefSeq" id="WP_210791943.1">
    <property type="nucleotide sequence ID" value="NZ_JAGPXB010000033.1"/>
</dbReference>
<organism evidence="1 2">
    <name type="scientific">Flavobacterium erciyesense</name>
    <dbReference type="NCBI Taxonomy" id="2825842"/>
    <lineage>
        <taxon>Bacteria</taxon>
        <taxon>Pseudomonadati</taxon>
        <taxon>Bacteroidota</taxon>
        <taxon>Flavobacteriia</taxon>
        <taxon>Flavobacteriales</taxon>
        <taxon>Flavobacteriaceae</taxon>
        <taxon>Flavobacterium</taxon>
    </lineage>
</organism>
<dbReference type="Proteomes" id="UP000679008">
    <property type="component" value="Unassembled WGS sequence"/>
</dbReference>
<proteinExistence type="predicted"/>
<name>A0ABS5D7P1_9FLAO</name>